<sequence>MGARNLQKVVGSWINSKNFWMISQNLWIDPSFSLIQEQNSWVKILNTLARIRNRDVITYSNLLFIYNLTEKSISFQLRYELVGDGEG</sequence>
<comment type="caution">
    <text evidence="1">The sequence shown here is derived from an EMBL/GenBank/DDBJ whole genome shotgun (WGS) entry which is preliminary data.</text>
</comment>
<dbReference type="AlphaFoldDB" id="A0A163R9V9"/>
<dbReference type="Proteomes" id="UP000076567">
    <property type="component" value="Unassembled WGS sequence"/>
</dbReference>
<reference evidence="2" key="1">
    <citation type="submission" date="2016-01" db="EMBL/GenBank/DDBJ databases">
        <title>Draft genome of Chromobacterium sp. F49.</title>
        <authorList>
            <person name="Hong K.W."/>
        </authorList>
    </citation>
    <scope>NUCLEOTIDE SEQUENCE [LARGE SCALE GENOMIC DNA]</scope>
    <source>
        <strain evidence="2">P7IIIA</strain>
    </source>
</reference>
<name>A0A163R9V9_9BACL</name>
<keyword evidence="2" id="KW-1185">Reference proteome</keyword>
<organism evidence="1 2">
    <name type="scientific">Fictibacillus phosphorivorans</name>
    <dbReference type="NCBI Taxonomy" id="1221500"/>
    <lineage>
        <taxon>Bacteria</taxon>
        <taxon>Bacillati</taxon>
        <taxon>Bacillota</taxon>
        <taxon>Bacilli</taxon>
        <taxon>Bacillales</taxon>
        <taxon>Fictibacillaceae</taxon>
        <taxon>Fictibacillus</taxon>
    </lineage>
</organism>
<evidence type="ECO:0000313" key="1">
    <source>
        <dbReference type="EMBL" id="KZE66419.1"/>
    </source>
</evidence>
<proteinExistence type="predicted"/>
<evidence type="ECO:0000313" key="2">
    <source>
        <dbReference type="Proteomes" id="UP000076567"/>
    </source>
</evidence>
<protein>
    <submittedName>
        <fullName evidence="1">Uncharacterized protein</fullName>
    </submittedName>
</protein>
<accession>A0A163R9V9</accession>
<dbReference type="EMBL" id="LRFC01000023">
    <property type="protein sequence ID" value="KZE66419.1"/>
    <property type="molecule type" value="Genomic_DNA"/>
</dbReference>
<gene>
    <name evidence="1" type="ORF">AWM68_08660</name>
</gene>